<evidence type="ECO:0000313" key="1">
    <source>
        <dbReference type="EMBL" id="POW11366.1"/>
    </source>
</evidence>
<sequence>MNRSGRPPLSNPPLPLFNPGSSSKFTKHIQDPRMLTSMIICIFLAPLVRSFVLPRTDGVSRNCDGVNFSRCYPRGGPGVPCGPVIC</sequence>
<dbReference type="VEuPathDB" id="FungiDB:PSHT_02312"/>
<organism evidence="1 2">
    <name type="scientific">Puccinia striiformis</name>
    <dbReference type="NCBI Taxonomy" id="27350"/>
    <lineage>
        <taxon>Eukaryota</taxon>
        <taxon>Fungi</taxon>
        <taxon>Dikarya</taxon>
        <taxon>Basidiomycota</taxon>
        <taxon>Pucciniomycotina</taxon>
        <taxon>Pucciniomycetes</taxon>
        <taxon>Pucciniales</taxon>
        <taxon>Pucciniaceae</taxon>
        <taxon>Puccinia</taxon>
    </lineage>
</organism>
<name>A0A2S4VPA0_9BASI</name>
<dbReference type="VEuPathDB" id="FungiDB:PSTT_05319"/>
<dbReference type="Proteomes" id="UP000239156">
    <property type="component" value="Unassembled WGS sequence"/>
</dbReference>
<dbReference type="AlphaFoldDB" id="A0A2S4VPA0"/>
<comment type="caution">
    <text evidence="1">The sequence shown here is derived from an EMBL/GenBank/DDBJ whole genome shotgun (WGS) entry which is preliminary data.</text>
</comment>
<keyword evidence="2" id="KW-1185">Reference proteome</keyword>
<dbReference type="EMBL" id="PKSL01000039">
    <property type="protein sequence ID" value="POW11366.1"/>
    <property type="molecule type" value="Genomic_DNA"/>
</dbReference>
<evidence type="ECO:0000313" key="2">
    <source>
        <dbReference type="Proteomes" id="UP000239156"/>
    </source>
</evidence>
<reference evidence="1" key="1">
    <citation type="submission" date="2017-12" db="EMBL/GenBank/DDBJ databases">
        <title>Gene loss provides genomic basis for host adaptation in cereal stripe rust fungi.</title>
        <authorList>
            <person name="Xia C."/>
        </authorList>
    </citation>
    <scope>NUCLEOTIDE SEQUENCE [LARGE SCALE GENOMIC DNA]</scope>
    <source>
        <strain evidence="1">93-210</strain>
    </source>
</reference>
<accession>A0A2S4VPA0</accession>
<proteinExistence type="predicted"/>
<protein>
    <submittedName>
        <fullName evidence="1">Uncharacterized protein</fullName>
    </submittedName>
</protein>
<gene>
    <name evidence="1" type="ORF">PSTT_05319</name>
</gene>